<evidence type="ECO:0000313" key="4">
    <source>
        <dbReference type="Proteomes" id="UP001260956"/>
    </source>
</evidence>
<dbReference type="Pfam" id="PF00403">
    <property type="entry name" value="HMA"/>
    <property type="match status" value="1"/>
</dbReference>
<dbReference type="Proteomes" id="UP001260956">
    <property type="component" value="Unassembled WGS sequence"/>
</dbReference>
<name>A0A2S7M8D5_ENTFC</name>
<protein>
    <submittedName>
        <fullName evidence="3">Heavy-metal-associated domain-containing protein</fullName>
    </submittedName>
</protein>
<organism evidence="3 4">
    <name type="scientific">Enterococcus faecium</name>
    <name type="common">Streptococcus faecium</name>
    <dbReference type="NCBI Taxonomy" id="1352"/>
    <lineage>
        <taxon>Bacteria</taxon>
        <taxon>Bacillati</taxon>
        <taxon>Bacillota</taxon>
        <taxon>Bacilli</taxon>
        <taxon>Lactobacillales</taxon>
        <taxon>Enterococcaceae</taxon>
        <taxon>Enterococcus</taxon>
    </lineage>
</organism>
<dbReference type="Gene3D" id="3.30.70.100">
    <property type="match status" value="1"/>
</dbReference>
<dbReference type="GO" id="GO:0046872">
    <property type="term" value="F:metal ion binding"/>
    <property type="evidence" value="ECO:0007669"/>
    <property type="project" value="UniProtKB-KW"/>
</dbReference>
<dbReference type="PROSITE" id="PS01047">
    <property type="entry name" value="HMA_1"/>
    <property type="match status" value="1"/>
</dbReference>
<dbReference type="InterPro" id="IPR017969">
    <property type="entry name" value="Heavy-metal-associated_CS"/>
</dbReference>
<gene>
    <name evidence="3" type="ORF">P6Z85_12500</name>
</gene>
<evidence type="ECO:0000313" key="3">
    <source>
        <dbReference type="EMBL" id="MDT2370947.1"/>
    </source>
</evidence>
<dbReference type="AlphaFoldDB" id="A0A2S7M8D5"/>
<evidence type="ECO:0000259" key="2">
    <source>
        <dbReference type="Pfam" id="PF00403"/>
    </source>
</evidence>
<proteinExistence type="predicted"/>
<dbReference type="CDD" id="cd00371">
    <property type="entry name" value="HMA"/>
    <property type="match status" value="1"/>
</dbReference>
<dbReference type="EMBL" id="JARPTX010000060">
    <property type="protein sequence ID" value="MDT2370947.1"/>
    <property type="molecule type" value="Genomic_DNA"/>
</dbReference>
<dbReference type="SUPFAM" id="SSF55008">
    <property type="entry name" value="HMA, heavy metal-associated domain"/>
    <property type="match status" value="1"/>
</dbReference>
<dbReference type="RefSeq" id="WP_002338096.1">
    <property type="nucleotide sequence ID" value="NZ_CAMRRF010000027.1"/>
</dbReference>
<dbReference type="InterPro" id="IPR006121">
    <property type="entry name" value="HMA_dom"/>
</dbReference>
<feature type="domain" description="HMA" evidence="2">
    <location>
        <begin position="8"/>
        <end position="67"/>
    </location>
</feature>
<keyword evidence="1" id="KW-0479">Metal-binding</keyword>
<dbReference type="InterPro" id="IPR036163">
    <property type="entry name" value="HMA_dom_sf"/>
</dbReference>
<reference evidence="3" key="1">
    <citation type="submission" date="2023-03" db="EMBL/GenBank/DDBJ databases">
        <authorList>
            <person name="Shen W."/>
            <person name="Cai J."/>
        </authorList>
    </citation>
    <scope>NUCLEOTIDE SEQUENCE</scope>
    <source>
        <strain evidence="3">B1010-2</strain>
    </source>
</reference>
<accession>A0A2S7M8D5</accession>
<sequence length="72" mass="7949">MTEHLQPLFISGMACLGCAGEIKYALEKNPSISVRKVNLEEGLVTIATKTDLSISVINQLLKNTNYKALQVW</sequence>
<evidence type="ECO:0000256" key="1">
    <source>
        <dbReference type="ARBA" id="ARBA00022723"/>
    </source>
</evidence>
<comment type="caution">
    <text evidence="3">The sequence shown here is derived from an EMBL/GenBank/DDBJ whole genome shotgun (WGS) entry which is preliminary data.</text>
</comment>